<dbReference type="PANTHER" id="PTHR30457">
    <property type="entry name" value="5'-NUCLEOTIDASE SURE"/>
    <property type="match status" value="1"/>
</dbReference>
<feature type="signal peptide" evidence="4">
    <location>
        <begin position="1"/>
        <end position="19"/>
    </location>
</feature>
<protein>
    <recommendedName>
        <fullName evidence="5">Survival protein SurE-like phosphatase/nucleotidase domain-containing protein</fullName>
    </recommendedName>
</protein>
<dbReference type="InterPro" id="IPR036523">
    <property type="entry name" value="SurE-like_sf"/>
</dbReference>
<dbReference type="AlphaFoldDB" id="A0A9P6TDM6"/>
<accession>A0A9P6TDM6</accession>
<feature type="chain" id="PRO_5040349746" description="Survival protein SurE-like phosphatase/nucleotidase domain-containing protein" evidence="4">
    <location>
        <begin position="20"/>
        <end position="326"/>
    </location>
</feature>
<feature type="domain" description="Survival protein SurE-like phosphatase/nucleotidase" evidence="5">
    <location>
        <begin position="40"/>
        <end position="237"/>
    </location>
</feature>
<dbReference type="GO" id="GO:0046872">
    <property type="term" value="F:metal ion binding"/>
    <property type="evidence" value="ECO:0007669"/>
    <property type="project" value="UniProtKB-KW"/>
</dbReference>
<evidence type="ECO:0000313" key="6">
    <source>
        <dbReference type="EMBL" id="KAG0148596.1"/>
    </source>
</evidence>
<comment type="caution">
    <text evidence="6">The sequence shown here is derived from an EMBL/GenBank/DDBJ whole genome shotgun (WGS) entry which is preliminary data.</text>
</comment>
<organism evidence="6 7">
    <name type="scientific">Cronartium quercuum f. sp. fusiforme G11</name>
    <dbReference type="NCBI Taxonomy" id="708437"/>
    <lineage>
        <taxon>Eukaryota</taxon>
        <taxon>Fungi</taxon>
        <taxon>Dikarya</taxon>
        <taxon>Basidiomycota</taxon>
        <taxon>Pucciniomycotina</taxon>
        <taxon>Pucciniomycetes</taxon>
        <taxon>Pucciniales</taxon>
        <taxon>Coleosporiaceae</taxon>
        <taxon>Cronartium</taxon>
    </lineage>
</organism>
<evidence type="ECO:0000259" key="5">
    <source>
        <dbReference type="Pfam" id="PF01975"/>
    </source>
</evidence>
<evidence type="ECO:0000256" key="3">
    <source>
        <dbReference type="ARBA" id="ARBA00022801"/>
    </source>
</evidence>
<sequence>MWNVLLFFVLSVSSKLVSSDLSSSNTQTEIPQAPKTKLNVLLANDDGWAEADIRALYQVLKEDGKFPIISAPTHDRSATGGARKKVKDLDEPAEYHSAPAGAPGYGCDPEDEHVCYVNGNPIDAIEYGVRNLSQLYFGGPPDLALTGPNLGANIGPQAEFSGTYNAAEWAALHDIPAIALSVFKEHHRHGYRKLKPSDASYIYAKVVLRLVNALTSVDKQKPYLPLGLLLNVNIQKAGPKRKCKAPEDYKFVLTSQYGHSDWKFWKSHRDLKRCGDEVLPSEYHIMDQKHGCWASITVRMADDDKRANKVEQQQVVDLLGDLLTCP</sequence>
<evidence type="ECO:0000256" key="1">
    <source>
        <dbReference type="ARBA" id="ARBA00011062"/>
    </source>
</evidence>
<dbReference type="InterPro" id="IPR030048">
    <property type="entry name" value="SurE"/>
</dbReference>
<dbReference type="OrthoDB" id="4018688at2759"/>
<proteinExistence type="inferred from homology"/>
<dbReference type="Proteomes" id="UP000886653">
    <property type="component" value="Unassembled WGS sequence"/>
</dbReference>
<dbReference type="PANTHER" id="PTHR30457:SF0">
    <property type="entry name" value="PHOSPHATASE, PUTATIVE (AFU_ORTHOLOGUE AFUA_4G01070)-RELATED"/>
    <property type="match status" value="1"/>
</dbReference>
<comment type="similarity">
    <text evidence="1">Belongs to the SurE nucleotidase family.</text>
</comment>
<keyword evidence="2" id="KW-0479">Metal-binding</keyword>
<dbReference type="InterPro" id="IPR002828">
    <property type="entry name" value="SurE-like_Pase/nucleotidase"/>
</dbReference>
<reference evidence="6" key="1">
    <citation type="submission" date="2013-11" db="EMBL/GenBank/DDBJ databases">
        <title>Genome sequence of the fusiform rust pathogen reveals effectors for host alternation and coevolution with pine.</title>
        <authorList>
            <consortium name="DOE Joint Genome Institute"/>
            <person name="Smith K."/>
            <person name="Pendleton A."/>
            <person name="Kubisiak T."/>
            <person name="Anderson C."/>
            <person name="Salamov A."/>
            <person name="Aerts A."/>
            <person name="Riley R."/>
            <person name="Clum A."/>
            <person name="Lindquist E."/>
            <person name="Ence D."/>
            <person name="Campbell M."/>
            <person name="Kronenberg Z."/>
            <person name="Feau N."/>
            <person name="Dhillon B."/>
            <person name="Hamelin R."/>
            <person name="Burleigh J."/>
            <person name="Smith J."/>
            <person name="Yandell M."/>
            <person name="Nelson C."/>
            <person name="Grigoriev I."/>
            <person name="Davis J."/>
        </authorList>
    </citation>
    <scope>NUCLEOTIDE SEQUENCE</scope>
    <source>
        <strain evidence="6">G11</strain>
    </source>
</reference>
<keyword evidence="7" id="KW-1185">Reference proteome</keyword>
<dbReference type="SUPFAM" id="SSF64167">
    <property type="entry name" value="SurE-like"/>
    <property type="match status" value="1"/>
</dbReference>
<name>A0A9P6TDM6_9BASI</name>
<keyword evidence="4" id="KW-0732">Signal</keyword>
<dbReference type="Pfam" id="PF01975">
    <property type="entry name" value="SurE"/>
    <property type="match status" value="1"/>
</dbReference>
<dbReference type="EMBL" id="MU167235">
    <property type="protein sequence ID" value="KAG0148596.1"/>
    <property type="molecule type" value="Genomic_DNA"/>
</dbReference>
<keyword evidence="3" id="KW-0378">Hydrolase</keyword>
<evidence type="ECO:0000256" key="2">
    <source>
        <dbReference type="ARBA" id="ARBA00022723"/>
    </source>
</evidence>
<dbReference type="Gene3D" id="3.40.1210.10">
    <property type="entry name" value="Survival protein SurE-like phosphatase/nucleotidase"/>
    <property type="match status" value="1"/>
</dbReference>
<evidence type="ECO:0000313" key="7">
    <source>
        <dbReference type="Proteomes" id="UP000886653"/>
    </source>
</evidence>
<dbReference type="GO" id="GO:0008252">
    <property type="term" value="F:nucleotidase activity"/>
    <property type="evidence" value="ECO:0007669"/>
    <property type="project" value="InterPro"/>
</dbReference>
<gene>
    <name evidence="6" type="ORF">CROQUDRAFT_721605</name>
</gene>
<evidence type="ECO:0000256" key="4">
    <source>
        <dbReference type="SAM" id="SignalP"/>
    </source>
</evidence>